<sequence>MSIKDLAKHEKPREKLIERGPENLRDAELMAILLGTGIEGRDVFAVARDILGKFPVPGMNSVNKIFYPNVLNF</sequence>
<gene>
    <name evidence="2" type="ORF">A2227_06935</name>
</gene>
<evidence type="ECO:0000313" key="3">
    <source>
        <dbReference type="Proteomes" id="UP000178367"/>
    </source>
</evidence>
<comment type="caution">
    <text evidence="2">The sequence shown here is derived from an EMBL/GenBank/DDBJ whole genome shotgun (WGS) entry which is preliminary data.</text>
</comment>
<reference evidence="2 3" key="1">
    <citation type="journal article" date="2016" name="Nat. Commun.">
        <title>Thousands of microbial genomes shed light on interconnected biogeochemical processes in an aquifer system.</title>
        <authorList>
            <person name="Anantharaman K."/>
            <person name="Brown C.T."/>
            <person name="Hug L.A."/>
            <person name="Sharon I."/>
            <person name="Castelle C.J."/>
            <person name="Probst A.J."/>
            <person name="Thomas B.C."/>
            <person name="Singh A."/>
            <person name="Wilkins M.J."/>
            <person name="Karaoz U."/>
            <person name="Brodie E.L."/>
            <person name="Williams K.H."/>
            <person name="Hubbard S.S."/>
            <person name="Banfield J.F."/>
        </authorList>
    </citation>
    <scope>NUCLEOTIDE SEQUENCE [LARGE SCALE GENOMIC DNA]</scope>
</reference>
<evidence type="ECO:0000259" key="1">
    <source>
        <dbReference type="Pfam" id="PF20582"/>
    </source>
</evidence>
<accession>A0A1F5SEB0</accession>
<dbReference type="Pfam" id="PF20582">
    <property type="entry name" value="UPF0758_N"/>
    <property type="match status" value="1"/>
</dbReference>
<dbReference type="PANTHER" id="PTHR30471">
    <property type="entry name" value="DNA REPAIR PROTEIN RADC"/>
    <property type="match status" value="1"/>
</dbReference>
<dbReference type="InterPro" id="IPR001405">
    <property type="entry name" value="UPF0758"/>
</dbReference>
<dbReference type="AlphaFoldDB" id="A0A1F5SEB0"/>
<evidence type="ECO:0000313" key="2">
    <source>
        <dbReference type="EMBL" id="OGF25055.1"/>
    </source>
</evidence>
<feature type="domain" description="UPF0758" evidence="1">
    <location>
        <begin position="3"/>
        <end position="62"/>
    </location>
</feature>
<dbReference type="Proteomes" id="UP000178367">
    <property type="component" value="Unassembled WGS sequence"/>
</dbReference>
<dbReference type="PANTHER" id="PTHR30471:SF3">
    <property type="entry name" value="UPF0758 PROTEIN YEES-RELATED"/>
    <property type="match status" value="1"/>
</dbReference>
<name>A0A1F5SEB0_9BACT</name>
<dbReference type="STRING" id="1797994.A2227_06935"/>
<protein>
    <recommendedName>
        <fullName evidence="1">UPF0758 domain-containing protein</fullName>
    </recommendedName>
</protein>
<proteinExistence type="predicted"/>
<organism evidence="2 3">
    <name type="scientific">Candidatus Falkowbacteria bacterium RIFOXYA2_FULL_47_19</name>
    <dbReference type="NCBI Taxonomy" id="1797994"/>
    <lineage>
        <taxon>Bacteria</taxon>
        <taxon>Candidatus Falkowiibacteriota</taxon>
    </lineage>
</organism>
<dbReference type="EMBL" id="MFGB01000023">
    <property type="protein sequence ID" value="OGF25055.1"/>
    <property type="molecule type" value="Genomic_DNA"/>
</dbReference>
<dbReference type="InterPro" id="IPR046778">
    <property type="entry name" value="UPF0758_N"/>
</dbReference>